<organism evidence="2 3">
    <name type="scientific">Streptomyces platensis</name>
    <dbReference type="NCBI Taxonomy" id="58346"/>
    <lineage>
        <taxon>Bacteria</taxon>
        <taxon>Bacillati</taxon>
        <taxon>Actinomycetota</taxon>
        <taxon>Actinomycetes</taxon>
        <taxon>Kitasatosporales</taxon>
        <taxon>Streptomycetaceae</taxon>
        <taxon>Streptomyces</taxon>
    </lineage>
</organism>
<dbReference type="EMBL" id="MIGA01000001">
    <property type="protein sequence ID" value="OSY48308.1"/>
    <property type="molecule type" value="Genomic_DNA"/>
</dbReference>
<proteinExistence type="predicted"/>
<gene>
    <name evidence="2" type="ORF">BG653_00185</name>
</gene>
<evidence type="ECO:0000256" key="1">
    <source>
        <dbReference type="SAM" id="MobiDB-lite"/>
    </source>
</evidence>
<feature type="compositionally biased region" description="Basic and acidic residues" evidence="1">
    <location>
        <begin position="19"/>
        <end position="35"/>
    </location>
</feature>
<accession>A0ABX3Y5L9</accession>
<keyword evidence="3" id="KW-1185">Reference proteome</keyword>
<feature type="region of interest" description="Disordered" evidence="1">
    <location>
        <begin position="1"/>
        <end position="85"/>
    </location>
</feature>
<dbReference type="GeneID" id="90928985"/>
<evidence type="ECO:0000313" key="3">
    <source>
        <dbReference type="Proteomes" id="UP000194225"/>
    </source>
</evidence>
<dbReference type="Proteomes" id="UP000194225">
    <property type="component" value="Unassembled WGS sequence"/>
</dbReference>
<protein>
    <submittedName>
        <fullName evidence="2">Uncharacterized protein</fullName>
    </submittedName>
</protein>
<reference evidence="2 3" key="1">
    <citation type="submission" date="2016-09" db="EMBL/GenBank/DDBJ databases">
        <title>Streptomyces platensis DSM40041, a candidate organism with high potential of specific P450 cytochromes.</title>
        <authorList>
            <person name="Grumaz C."/>
            <person name="Vainshtein Y."/>
            <person name="Kirstahler P."/>
            <person name="Sohn K."/>
        </authorList>
    </citation>
    <scope>NUCLEOTIDE SEQUENCE [LARGE SCALE GENOMIC DNA]</scope>
    <source>
        <strain evidence="2 3">DSM 40041</strain>
    </source>
</reference>
<comment type="caution">
    <text evidence="2">The sequence shown here is derived from an EMBL/GenBank/DDBJ whole genome shotgun (WGS) entry which is preliminary data.</text>
</comment>
<evidence type="ECO:0000313" key="2">
    <source>
        <dbReference type="EMBL" id="OSY48308.1"/>
    </source>
</evidence>
<dbReference type="RefSeq" id="WP_167536028.1">
    <property type="nucleotide sequence ID" value="NZ_BAABSS010000001.1"/>
</dbReference>
<name>A0ABX3Y5L9_STRPT</name>
<sequence length="85" mass="9241">MVVNVADNRFLGVNNPGLRRKEASFMSNEGRRGQLPEENGDEARMVSPQSRHREGSGTRGGIQNEPASRHDNASLPVDGMPPTAE</sequence>